<evidence type="ECO:0000259" key="8">
    <source>
        <dbReference type="Pfam" id="PF17136"/>
    </source>
</evidence>
<comment type="function">
    <text evidence="5">One of the proteins that surrounds the polypeptide exit tunnel on the outside of the subunit.</text>
</comment>
<evidence type="ECO:0000259" key="7">
    <source>
        <dbReference type="Pfam" id="PF00467"/>
    </source>
</evidence>
<dbReference type="InterPro" id="IPR014722">
    <property type="entry name" value="Rib_uL2_dom2"/>
</dbReference>
<dbReference type="GO" id="GO:1990904">
    <property type="term" value="C:ribonucleoprotein complex"/>
    <property type="evidence" value="ECO:0007669"/>
    <property type="project" value="UniProtKB-KW"/>
</dbReference>
<evidence type="ECO:0000256" key="1">
    <source>
        <dbReference type="ARBA" id="ARBA00010618"/>
    </source>
</evidence>
<dbReference type="NCBIfam" id="TIGR01079">
    <property type="entry name" value="rplX_bact"/>
    <property type="match status" value="1"/>
</dbReference>
<comment type="caution">
    <text evidence="9">The sequence shown here is derived from an EMBL/GenBank/DDBJ whole genome shotgun (WGS) entry which is preliminary data.</text>
</comment>
<dbReference type="InterPro" id="IPR008991">
    <property type="entry name" value="Translation_prot_SH3-like_sf"/>
</dbReference>
<reference evidence="9 10" key="1">
    <citation type="journal article" date="2016" name="Nat. Commun.">
        <title>Thousands of microbial genomes shed light on interconnected biogeochemical processes in an aquifer system.</title>
        <authorList>
            <person name="Anantharaman K."/>
            <person name="Brown C.T."/>
            <person name="Hug L.A."/>
            <person name="Sharon I."/>
            <person name="Castelle C.J."/>
            <person name="Probst A.J."/>
            <person name="Thomas B.C."/>
            <person name="Singh A."/>
            <person name="Wilkins M.J."/>
            <person name="Karaoz U."/>
            <person name="Brodie E.L."/>
            <person name="Williams K.H."/>
            <person name="Hubbard S.S."/>
            <person name="Banfield J.F."/>
        </authorList>
    </citation>
    <scope>NUCLEOTIDE SEQUENCE [LARGE SCALE GENOMIC DNA]</scope>
</reference>
<dbReference type="Pfam" id="PF17136">
    <property type="entry name" value="ribosomal_L24"/>
    <property type="match status" value="1"/>
</dbReference>
<dbReference type="AlphaFoldDB" id="A0A1G1WHB6"/>
<comment type="function">
    <text evidence="5">One of two assembly initiator proteins, it binds directly to the 5'-end of the 23S rRNA, where it nucleates assembly of the 50S subunit.</text>
</comment>
<dbReference type="InterPro" id="IPR005824">
    <property type="entry name" value="KOW"/>
</dbReference>
<evidence type="ECO:0000313" key="10">
    <source>
        <dbReference type="Proteomes" id="UP000176645"/>
    </source>
</evidence>
<proteinExistence type="inferred from homology"/>
<dbReference type="PANTHER" id="PTHR12903">
    <property type="entry name" value="MITOCHONDRIAL RIBOSOMAL PROTEIN L24"/>
    <property type="match status" value="1"/>
</dbReference>
<dbReference type="InterPro" id="IPR003256">
    <property type="entry name" value="Ribosomal_uL24"/>
</dbReference>
<comment type="similarity">
    <text evidence="1 5 6">Belongs to the universal ribosomal protein uL24 family.</text>
</comment>
<keyword evidence="5" id="KW-0699">rRNA-binding</keyword>
<evidence type="ECO:0000256" key="2">
    <source>
        <dbReference type="ARBA" id="ARBA00022980"/>
    </source>
</evidence>
<dbReference type="GO" id="GO:0019843">
    <property type="term" value="F:rRNA binding"/>
    <property type="evidence" value="ECO:0007669"/>
    <property type="project" value="UniProtKB-UniRule"/>
</dbReference>
<feature type="domain" description="Large ribosomal subunit protein uL24 C-terminal" evidence="8">
    <location>
        <begin position="38"/>
        <end position="100"/>
    </location>
</feature>
<name>A0A1G1WHB6_9BACT</name>
<organism evidence="9 10">
    <name type="scientific">Candidatus Woykebacteria bacterium RBG_19FT_COMBO_43_10</name>
    <dbReference type="NCBI Taxonomy" id="1802598"/>
    <lineage>
        <taxon>Bacteria</taxon>
        <taxon>Candidatus Woykeibacteriota</taxon>
    </lineage>
</organism>
<dbReference type="PROSITE" id="PS01108">
    <property type="entry name" value="RIBOSOMAL_L24"/>
    <property type="match status" value="1"/>
</dbReference>
<evidence type="ECO:0000256" key="5">
    <source>
        <dbReference type="HAMAP-Rule" id="MF_01326"/>
    </source>
</evidence>
<evidence type="ECO:0000256" key="6">
    <source>
        <dbReference type="RuleBase" id="RU003477"/>
    </source>
</evidence>
<dbReference type="Gene3D" id="2.30.30.30">
    <property type="match status" value="1"/>
</dbReference>
<dbReference type="HAMAP" id="MF_01326_B">
    <property type="entry name" value="Ribosomal_uL24_B"/>
    <property type="match status" value="1"/>
</dbReference>
<comment type="subunit">
    <text evidence="5">Part of the 50S ribosomal subunit.</text>
</comment>
<dbReference type="Proteomes" id="UP000176645">
    <property type="component" value="Unassembled WGS sequence"/>
</dbReference>
<protein>
    <recommendedName>
        <fullName evidence="4 5">Large ribosomal subunit protein uL24</fullName>
    </recommendedName>
</protein>
<gene>
    <name evidence="5" type="primary">rplX</name>
    <name evidence="9" type="ORF">A2Z42_03465</name>
</gene>
<dbReference type="GO" id="GO:0005840">
    <property type="term" value="C:ribosome"/>
    <property type="evidence" value="ECO:0007669"/>
    <property type="project" value="UniProtKB-KW"/>
</dbReference>
<keyword evidence="5" id="KW-0694">RNA-binding</keyword>
<dbReference type="SUPFAM" id="SSF50104">
    <property type="entry name" value="Translation proteins SH3-like domain"/>
    <property type="match status" value="1"/>
</dbReference>
<dbReference type="Pfam" id="PF00467">
    <property type="entry name" value="KOW"/>
    <property type="match status" value="1"/>
</dbReference>
<keyword evidence="3 5" id="KW-0687">Ribonucleoprotein</keyword>
<dbReference type="GO" id="GO:0003735">
    <property type="term" value="F:structural constituent of ribosome"/>
    <property type="evidence" value="ECO:0007669"/>
    <property type="project" value="InterPro"/>
</dbReference>
<dbReference type="EMBL" id="MHCU01000048">
    <property type="protein sequence ID" value="OGY27119.1"/>
    <property type="molecule type" value="Genomic_DNA"/>
</dbReference>
<keyword evidence="2 5" id="KW-0689">Ribosomal protein</keyword>
<dbReference type="InterPro" id="IPR057264">
    <property type="entry name" value="Ribosomal_uL24_C"/>
</dbReference>
<sequence>MRLHKEDEVLVLQGKDKGKKGKIEKIISRKNQVFVSGVNLYKKHVKKSGDKAGGVFQVMKPLDAAKVVLICSKCNLPTKAEFKTHENQKKRICKKCKQEI</sequence>
<evidence type="ECO:0000313" key="9">
    <source>
        <dbReference type="EMBL" id="OGY27119.1"/>
    </source>
</evidence>
<accession>A0A1G1WHB6</accession>
<feature type="domain" description="KOW" evidence="7">
    <location>
        <begin position="7"/>
        <end position="35"/>
    </location>
</feature>
<dbReference type="GO" id="GO:0006412">
    <property type="term" value="P:translation"/>
    <property type="evidence" value="ECO:0007669"/>
    <property type="project" value="UniProtKB-UniRule"/>
</dbReference>
<evidence type="ECO:0000256" key="4">
    <source>
        <dbReference type="ARBA" id="ARBA00035206"/>
    </source>
</evidence>
<evidence type="ECO:0000256" key="3">
    <source>
        <dbReference type="ARBA" id="ARBA00023274"/>
    </source>
</evidence>
<dbReference type="InterPro" id="IPR005825">
    <property type="entry name" value="Ribosomal_uL24_CS"/>
</dbReference>